<reference evidence="1 2" key="1">
    <citation type="submission" date="2020-08" db="EMBL/GenBank/DDBJ databases">
        <title>Sequencing the genomes of 1000 actinobacteria strains.</title>
        <authorList>
            <person name="Klenk H.-P."/>
        </authorList>
    </citation>
    <scope>NUCLEOTIDE SEQUENCE [LARGE SCALE GENOMIC DNA]</scope>
    <source>
        <strain evidence="1 2">DSM 44593</strain>
    </source>
</reference>
<dbReference type="InterPro" id="IPR015001">
    <property type="entry name" value="DUF1850"/>
</dbReference>
<organism evidence="1 2">
    <name type="scientific">Streptomonospora salina</name>
    <dbReference type="NCBI Taxonomy" id="104205"/>
    <lineage>
        <taxon>Bacteria</taxon>
        <taxon>Bacillati</taxon>
        <taxon>Actinomycetota</taxon>
        <taxon>Actinomycetes</taxon>
        <taxon>Streptosporangiales</taxon>
        <taxon>Nocardiopsidaceae</taxon>
        <taxon>Streptomonospora</taxon>
    </lineage>
</organism>
<evidence type="ECO:0000313" key="1">
    <source>
        <dbReference type="EMBL" id="MBB5997195.1"/>
    </source>
</evidence>
<evidence type="ECO:0000313" key="2">
    <source>
        <dbReference type="Proteomes" id="UP000578077"/>
    </source>
</evidence>
<dbReference type="RefSeq" id="WP_312862358.1">
    <property type="nucleotide sequence ID" value="NZ_BAABKT010000003.1"/>
</dbReference>
<proteinExistence type="predicted"/>
<sequence>MLARRRAVRAGGGVLAAGLLGGLAAVPQPAGRQLRFVVADADRGRVVLSAPVAAGAPVTLRYTHSVSKRPVEEEFSVGAEGGLRMQEMRFDTFGANLPAGSERIGSTRTTFLRERDGYRVLHHGRPLGRVGLMVNSSRSGQVLLLPDGRRVRLLDLAEYGTRVELGVEGGPGAWP</sequence>
<gene>
    <name evidence="1" type="ORF">HNR25_000946</name>
</gene>
<comment type="caution">
    <text evidence="1">The sequence shown here is derived from an EMBL/GenBank/DDBJ whole genome shotgun (WGS) entry which is preliminary data.</text>
</comment>
<dbReference type="Pfam" id="PF08905">
    <property type="entry name" value="DUF1850"/>
    <property type="match status" value="1"/>
</dbReference>
<dbReference type="EMBL" id="JACHLY010000001">
    <property type="protein sequence ID" value="MBB5997195.1"/>
    <property type="molecule type" value="Genomic_DNA"/>
</dbReference>
<evidence type="ECO:0008006" key="3">
    <source>
        <dbReference type="Google" id="ProtNLM"/>
    </source>
</evidence>
<dbReference type="InterPro" id="IPR006311">
    <property type="entry name" value="TAT_signal"/>
</dbReference>
<name>A0A841E241_9ACTN</name>
<dbReference type="PROSITE" id="PS51318">
    <property type="entry name" value="TAT"/>
    <property type="match status" value="1"/>
</dbReference>
<dbReference type="Proteomes" id="UP000578077">
    <property type="component" value="Unassembled WGS sequence"/>
</dbReference>
<protein>
    <recommendedName>
        <fullName evidence="3">DUF1850 domain-containing protein</fullName>
    </recommendedName>
</protein>
<keyword evidence="2" id="KW-1185">Reference proteome</keyword>
<dbReference type="AlphaFoldDB" id="A0A841E241"/>
<accession>A0A841E241</accession>